<accession>A0A0A0YVQ1</accession>
<organism evidence="1 2">
    <name type="scientific">Citrobacter phage Moon</name>
    <dbReference type="NCBI Taxonomy" id="1540095"/>
    <lineage>
        <taxon>Viruses</taxon>
        <taxon>Duplodnaviria</taxon>
        <taxon>Heunggongvirae</taxon>
        <taxon>Uroviricota</taxon>
        <taxon>Caudoviricetes</taxon>
        <taxon>Pantevenvirales</taxon>
        <taxon>Straboviridae</taxon>
        <taxon>Tevenvirinae</taxon>
        <taxon>Moonvirus</taxon>
        <taxon>Moonvirus moon</taxon>
    </lineage>
</organism>
<dbReference type="EMBL" id="KM236240">
    <property type="protein sequence ID" value="AIX12210.1"/>
    <property type="molecule type" value="Genomic_DNA"/>
</dbReference>
<dbReference type="Proteomes" id="UP000030323">
    <property type="component" value="Segment"/>
</dbReference>
<dbReference type="GeneID" id="24721838"/>
<evidence type="ECO:0000313" key="1">
    <source>
        <dbReference type="EMBL" id="AIX12210.1"/>
    </source>
</evidence>
<evidence type="ECO:0000313" key="2">
    <source>
        <dbReference type="Proteomes" id="UP000030323"/>
    </source>
</evidence>
<gene>
    <name evidence="1" type="ORF">CPT_Moon239</name>
</gene>
<name>A0A0A0YVQ1_9CAUD</name>
<protein>
    <submittedName>
        <fullName evidence="1">Uncharacterized protein</fullName>
    </submittedName>
</protein>
<dbReference type="RefSeq" id="YP_009146672.1">
    <property type="nucleotide sequence ID" value="NC_027331.1"/>
</dbReference>
<reference evidence="1 2" key="1">
    <citation type="journal article" date="2015" name="Genome Announc.">
        <title>Complete Genome Sequence of Citrobacter freundii Myophage Moon.</title>
        <authorList>
            <person name="Edwards G.B."/>
            <person name="Luna A.J."/>
            <person name="Hernandez A.C."/>
            <person name="Kuty Everett G.F."/>
        </authorList>
    </citation>
    <scope>NUCLEOTIDE SEQUENCE [LARGE SCALE GENOMIC DNA]</scope>
</reference>
<sequence>MTQTEHTRLILLFNNYEQLNNQMNLAYATNSDRAAYYYTEAARAREAFIKKLAEHIE</sequence>
<proteinExistence type="predicted"/>
<dbReference type="KEGG" id="vg:24721838"/>
<keyword evidence="2" id="KW-1185">Reference proteome</keyword>